<dbReference type="EMBL" id="GL698536">
    <property type="protein sequence ID" value="EFY86940.1"/>
    <property type="molecule type" value="Genomic_DNA"/>
</dbReference>
<dbReference type="HOGENOM" id="CLU_1082136_0_0_1"/>
<evidence type="ECO:0000313" key="2">
    <source>
        <dbReference type="EMBL" id="EFY86940.1"/>
    </source>
</evidence>
<accession>E9EB09</accession>
<reference evidence="2 3" key="1">
    <citation type="journal article" date="2011" name="PLoS Genet.">
        <title>Genome sequencing and comparative transcriptomics of the model entomopathogenic fungi Metarhizium anisopliae and M. acridum.</title>
        <authorList>
            <person name="Gao Q."/>
            <person name="Jin K."/>
            <person name="Ying S.H."/>
            <person name="Zhang Y."/>
            <person name="Xiao G."/>
            <person name="Shang Y."/>
            <person name="Duan Z."/>
            <person name="Hu X."/>
            <person name="Xie X.Q."/>
            <person name="Zhou G."/>
            <person name="Peng G."/>
            <person name="Luo Z."/>
            <person name="Huang W."/>
            <person name="Wang B."/>
            <person name="Fang W."/>
            <person name="Wang S."/>
            <person name="Zhong Y."/>
            <person name="Ma L.J."/>
            <person name="St Leger R.J."/>
            <person name="Zhao G.P."/>
            <person name="Pei Y."/>
            <person name="Feng M.G."/>
            <person name="Xia Y."/>
            <person name="Wang C."/>
        </authorList>
    </citation>
    <scope>NUCLEOTIDE SEQUENCE [LARGE SCALE GENOMIC DNA]</scope>
    <source>
        <strain evidence="2 3">CQMa 102</strain>
    </source>
</reference>
<feature type="region of interest" description="Disordered" evidence="1">
    <location>
        <begin position="102"/>
        <end position="170"/>
    </location>
</feature>
<name>E9EB09_METAQ</name>
<protein>
    <submittedName>
        <fullName evidence="2">Uncharacterized protein</fullName>
    </submittedName>
</protein>
<feature type="compositionally biased region" description="Polar residues" evidence="1">
    <location>
        <begin position="106"/>
        <end position="138"/>
    </location>
</feature>
<keyword evidence="3" id="KW-1185">Reference proteome</keyword>
<organism evidence="3">
    <name type="scientific">Metarhizium acridum (strain CQMa 102)</name>
    <dbReference type="NCBI Taxonomy" id="655827"/>
    <lineage>
        <taxon>Eukaryota</taxon>
        <taxon>Fungi</taxon>
        <taxon>Dikarya</taxon>
        <taxon>Ascomycota</taxon>
        <taxon>Pezizomycotina</taxon>
        <taxon>Sordariomycetes</taxon>
        <taxon>Hypocreomycetidae</taxon>
        <taxon>Hypocreales</taxon>
        <taxon>Clavicipitaceae</taxon>
        <taxon>Metarhizium</taxon>
    </lineage>
</organism>
<sequence>MSRGYKATPQYQRYLNLGERLPDALVPELKYNAYLDYVNGQVPEWTPRKPARRGATPPEAIPIPDLAPPTAASIAAAAAATARADALVAAATAQAATTATLEDTMRQNTAGYPSSDTSMDSESPVPSTSVSMASSPTASRHDDSDDDVSLPSISGLVEEADHRSASSDMEDDEMFDMEEVGLEDLPGASPNDAPFATEPPRHENGKFKIAEMRRMAGLDNGFGCRHCAAIDRQCPPTIPDRSCDIWELFYTCVYTNE</sequence>
<dbReference type="InParanoid" id="E9EB09"/>
<dbReference type="Proteomes" id="UP000002499">
    <property type="component" value="Unassembled WGS sequence"/>
</dbReference>
<evidence type="ECO:0000313" key="3">
    <source>
        <dbReference type="Proteomes" id="UP000002499"/>
    </source>
</evidence>
<evidence type="ECO:0000256" key="1">
    <source>
        <dbReference type="SAM" id="MobiDB-lite"/>
    </source>
</evidence>
<dbReference type="AlphaFoldDB" id="E9EB09"/>
<gene>
    <name evidence="2" type="ORF">MAC_07057</name>
</gene>
<proteinExistence type="predicted"/>